<sequence>MAILLRCQPCRRGFVRGFTVRTIGREDRDSDEEKKLVDDHCLEGRNYPCGTACQQPHWHFSTDRELGISLHDIAFKTFLFSLGVAIKFDTRPLSGTYFPYQETVIDCVRHPDPRPGKIIGRIMNTTLQINGDDIWRMEEAGGLKKGRNSSFDWILRYIRRGSSITLWRISSRIFRDLTRSGGILELHMKGRGKVERSNIKCPRRRLRRCQLVLVSMRGPGSSKSWRRGAGYIWATTPKDPSAARIQAQQGKGRANTTNPDGDIGMRGWPRRRGQIRNKLMSMCWKREHCRYILQNTANLRAADPSRKQMQARRRHKPAYRAAITDIVEELHGENITRRNQHAYAVIDNELLNVSALPLDESEWWVILDDATAVIAAQMESNAPLNMEQMLLRGEDNRILQFRFCEEDRRR</sequence>
<dbReference type="Proteomes" id="UP001175211">
    <property type="component" value="Unassembled WGS sequence"/>
</dbReference>
<evidence type="ECO:0000313" key="2">
    <source>
        <dbReference type="EMBL" id="KAK0444637.1"/>
    </source>
</evidence>
<name>A0AA39JKX4_ARMTA</name>
<dbReference type="GeneID" id="85363928"/>
<organism evidence="2 3">
    <name type="scientific">Armillaria tabescens</name>
    <name type="common">Ringless honey mushroom</name>
    <name type="synonym">Agaricus tabescens</name>
    <dbReference type="NCBI Taxonomy" id="1929756"/>
    <lineage>
        <taxon>Eukaryota</taxon>
        <taxon>Fungi</taxon>
        <taxon>Dikarya</taxon>
        <taxon>Basidiomycota</taxon>
        <taxon>Agaricomycotina</taxon>
        <taxon>Agaricomycetes</taxon>
        <taxon>Agaricomycetidae</taxon>
        <taxon>Agaricales</taxon>
        <taxon>Marasmiineae</taxon>
        <taxon>Physalacriaceae</taxon>
        <taxon>Desarmillaria</taxon>
    </lineage>
</organism>
<accession>A0AA39JKX4</accession>
<keyword evidence="3" id="KW-1185">Reference proteome</keyword>
<feature type="region of interest" description="Disordered" evidence="1">
    <location>
        <begin position="249"/>
        <end position="269"/>
    </location>
</feature>
<feature type="compositionally biased region" description="Polar residues" evidence="1">
    <location>
        <begin position="249"/>
        <end position="259"/>
    </location>
</feature>
<comment type="caution">
    <text evidence="2">The sequence shown here is derived from an EMBL/GenBank/DDBJ whole genome shotgun (WGS) entry which is preliminary data.</text>
</comment>
<proteinExistence type="predicted"/>
<dbReference type="AlphaFoldDB" id="A0AA39JKX4"/>
<dbReference type="EMBL" id="JAUEPS010000053">
    <property type="protein sequence ID" value="KAK0444637.1"/>
    <property type="molecule type" value="Genomic_DNA"/>
</dbReference>
<dbReference type="RefSeq" id="XP_060325207.1">
    <property type="nucleotide sequence ID" value="XM_060480380.1"/>
</dbReference>
<reference evidence="2" key="1">
    <citation type="submission" date="2023-06" db="EMBL/GenBank/DDBJ databases">
        <authorList>
            <consortium name="Lawrence Berkeley National Laboratory"/>
            <person name="Ahrendt S."/>
            <person name="Sahu N."/>
            <person name="Indic B."/>
            <person name="Wong-Bajracharya J."/>
            <person name="Merenyi Z."/>
            <person name="Ke H.-M."/>
            <person name="Monk M."/>
            <person name="Kocsube S."/>
            <person name="Drula E."/>
            <person name="Lipzen A."/>
            <person name="Balint B."/>
            <person name="Henrissat B."/>
            <person name="Andreopoulos B."/>
            <person name="Martin F.M."/>
            <person name="Harder C.B."/>
            <person name="Rigling D."/>
            <person name="Ford K.L."/>
            <person name="Foster G.D."/>
            <person name="Pangilinan J."/>
            <person name="Papanicolaou A."/>
            <person name="Barry K."/>
            <person name="LaButti K."/>
            <person name="Viragh M."/>
            <person name="Koriabine M."/>
            <person name="Yan M."/>
            <person name="Riley R."/>
            <person name="Champramary S."/>
            <person name="Plett K.L."/>
            <person name="Tsai I.J."/>
            <person name="Slot J."/>
            <person name="Sipos G."/>
            <person name="Plett J."/>
            <person name="Nagy L.G."/>
            <person name="Grigoriev I.V."/>
        </authorList>
    </citation>
    <scope>NUCLEOTIDE SEQUENCE</scope>
    <source>
        <strain evidence="2">CCBAS 213</strain>
    </source>
</reference>
<protein>
    <submittedName>
        <fullName evidence="2">Uncharacterized protein</fullName>
    </submittedName>
</protein>
<evidence type="ECO:0000256" key="1">
    <source>
        <dbReference type="SAM" id="MobiDB-lite"/>
    </source>
</evidence>
<evidence type="ECO:0000313" key="3">
    <source>
        <dbReference type="Proteomes" id="UP001175211"/>
    </source>
</evidence>
<gene>
    <name evidence="2" type="ORF">EV420DRAFT_1751779</name>
</gene>